<organism evidence="3 4">
    <name type="scientific">Rotaria magnacalcarata</name>
    <dbReference type="NCBI Taxonomy" id="392030"/>
    <lineage>
        <taxon>Eukaryota</taxon>
        <taxon>Metazoa</taxon>
        <taxon>Spiralia</taxon>
        <taxon>Gnathifera</taxon>
        <taxon>Rotifera</taxon>
        <taxon>Eurotatoria</taxon>
        <taxon>Bdelloidea</taxon>
        <taxon>Philodinida</taxon>
        <taxon>Philodinidae</taxon>
        <taxon>Rotaria</taxon>
    </lineage>
</organism>
<evidence type="ECO:0000313" key="3">
    <source>
        <dbReference type="EMBL" id="CAF4440085.1"/>
    </source>
</evidence>
<evidence type="ECO:0000313" key="4">
    <source>
        <dbReference type="Proteomes" id="UP000681720"/>
    </source>
</evidence>
<evidence type="ECO:0000313" key="1">
    <source>
        <dbReference type="EMBL" id="CAF4313314.1"/>
    </source>
</evidence>
<sequence>SNDDADLAARIAKRSMASELNIENGLHEMKRLRSSSATTAVSV</sequence>
<protein>
    <submittedName>
        <fullName evidence="3">Uncharacterized protein</fullName>
    </submittedName>
</protein>
<proteinExistence type="predicted"/>
<dbReference type="Proteomes" id="UP000681967">
    <property type="component" value="Unassembled WGS sequence"/>
</dbReference>
<reference evidence="3" key="1">
    <citation type="submission" date="2021-02" db="EMBL/GenBank/DDBJ databases">
        <authorList>
            <person name="Nowell W R."/>
        </authorList>
    </citation>
    <scope>NUCLEOTIDE SEQUENCE</scope>
</reference>
<dbReference type="EMBL" id="CAJOBJ010066230">
    <property type="protein sequence ID" value="CAF4440085.1"/>
    <property type="molecule type" value="Genomic_DNA"/>
</dbReference>
<dbReference type="EMBL" id="CAJOBH010038121">
    <property type="protein sequence ID" value="CAF4313605.1"/>
    <property type="molecule type" value="Genomic_DNA"/>
</dbReference>
<name>A0A8S2WIF3_9BILA</name>
<dbReference type="AlphaFoldDB" id="A0A8S2WIF3"/>
<gene>
    <name evidence="1" type="ORF">BYL167_LOCUS27975</name>
    <name evidence="2" type="ORF">BYL167_LOCUS27985</name>
    <name evidence="3" type="ORF">GIL414_LOCUS31920</name>
</gene>
<accession>A0A8S2WIF3</accession>
<dbReference type="Proteomes" id="UP000681720">
    <property type="component" value="Unassembled WGS sequence"/>
</dbReference>
<dbReference type="EMBL" id="CAJOBH010038053">
    <property type="protein sequence ID" value="CAF4313314.1"/>
    <property type="molecule type" value="Genomic_DNA"/>
</dbReference>
<feature type="non-terminal residue" evidence="3">
    <location>
        <position position="1"/>
    </location>
</feature>
<comment type="caution">
    <text evidence="3">The sequence shown here is derived from an EMBL/GenBank/DDBJ whole genome shotgun (WGS) entry which is preliminary data.</text>
</comment>
<evidence type="ECO:0000313" key="2">
    <source>
        <dbReference type="EMBL" id="CAF4313605.1"/>
    </source>
</evidence>